<feature type="active site" evidence="6">
    <location>
        <position position="106"/>
    </location>
</feature>
<dbReference type="SUPFAM" id="SSF50630">
    <property type="entry name" value="Acid proteases"/>
    <property type="match status" value="1"/>
</dbReference>
<dbReference type="PANTHER" id="PTHR13683:SF899">
    <property type="entry name" value="F-BOX PROTEIN INTERACTION DOMAIN PROTEIN"/>
    <property type="match status" value="1"/>
</dbReference>
<dbReference type="GO" id="GO:0006508">
    <property type="term" value="P:proteolysis"/>
    <property type="evidence" value="ECO:0007669"/>
    <property type="project" value="UniProtKB-KW"/>
</dbReference>
<dbReference type="InterPro" id="IPR001461">
    <property type="entry name" value="Aspartic_peptidase_A1"/>
</dbReference>
<keyword evidence="2" id="KW-0645">Protease</keyword>
<dbReference type="InterPro" id="IPR034161">
    <property type="entry name" value="Pepsin-like_plant"/>
</dbReference>
<dbReference type="EMBL" id="JBJKBG010000002">
    <property type="protein sequence ID" value="KAL3752386.1"/>
    <property type="molecule type" value="Genomic_DNA"/>
</dbReference>
<comment type="caution">
    <text evidence="9">The sequence shown here is derived from an EMBL/GenBank/DDBJ whole genome shotgun (WGS) entry which is preliminary data.</text>
</comment>
<evidence type="ECO:0000313" key="9">
    <source>
        <dbReference type="EMBL" id="KAL3752386.1"/>
    </source>
</evidence>
<dbReference type="PRINTS" id="PR00792">
    <property type="entry name" value="PEPSIN"/>
</dbReference>
<evidence type="ECO:0000256" key="5">
    <source>
        <dbReference type="ARBA" id="ARBA00023180"/>
    </source>
</evidence>
<sequence length="507" mass="53991">MRNVMAPTSAGAWALIALALLPAAAALLSGGFPAALTLKRAFPPARVVGLGRLRDRDGARHRRMLRAVDGVVDFPVGGISDPMVLGLYYARIQLGTPPREFYVQIDTGSDLLWVSCSSCNGCPRTNALNMPLHVFDPGSSSSASVISCSDERCSPEVQTSDSVCPTQNNLCSYSLAYEDGSRASGYYVTDLITFDTLEGNTLVNSSAAVMFGCSTSQTGDLQESGKTIDGIFGLGQQETSVVSQLALLGVAPRVFSHCLRGDGDGGGTLVLGEILDPKIVYTPLVPSQPYYNLNLQSISLNGQPLSIDPSVFATSTDRGTIVDTGTTLAYLVEEAYDTLVNAIAISVSQTVRMLVNEGNHCFFTTSNVVDIFPQVSFNFEGGASMILSPQEYLVQQISFDGSTVWCPGFSKAQGQARTILGDLVLKNKIVVYDLAGQRLGWTNYDCSLSVNVSTATTNSKGQGEYFHAGQTSRGGGLDGVAPFGFTQWGLRVCFITISMLGSIIRLF</sequence>
<organism evidence="9 10">
    <name type="scientific">Eucalyptus globulus</name>
    <name type="common">Tasmanian blue gum</name>
    <dbReference type="NCBI Taxonomy" id="34317"/>
    <lineage>
        <taxon>Eukaryota</taxon>
        <taxon>Viridiplantae</taxon>
        <taxon>Streptophyta</taxon>
        <taxon>Embryophyta</taxon>
        <taxon>Tracheophyta</taxon>
        <taxon>Spermatophyta</taxon>
        <taxon>Magnoliopsida</taxon>
        <taxon>eudicotyledons</taxon>
        <taxon>Gunneridae</taxon>
        <taxon>Pentapetalae</taxon>
        <taxon>rosids</taxon>
        <taxon>malvids</taxon>
        <taxon>Myrtales</taxon>
        <taxon>Myrtaceae</taxon>
        <taxon>Myrtoideae</taxon>
        <taxon>Eucalypteae</taxon>
        <taxon>Eucalyptus</taxon>
    </lineage>
</organism>
<evidence type="ECO:0000256" key="2">
    <source>
        <dbReference type="ARBA" id="ARBA00022670"/>
    </source>
</evidence>
<dbReference type="GO" id="GO:0004190">
    <property type="term" value="F:aspartic-type endopeptidase activity"/>
    <property type="evidence" value="ECO:0007669"/>
    <property type="project" value="UniProtKB-KW"/>
</dbReference>
<evidence type="ECO:0000256" key="3">
    <source>
        <dbReference type="ARBA" id="ARBA00022750"/>
    </source>
</evidence>
<evidence type="ECO:0000313" key="10">
    <source>
        <dbReference type="Proteomes" id="UP001634007"/>
    </source>
</evidence>
<protein>
    <recommendedName>
        <fullName evidence="8">Peptidase A1 domain-containing protein</fullName>
    </recommendedName>
</protein>
<dbReference type="InterPro" id="IPR033121">
    <property type="entry name" value="PEPTIDASE_A1"/>
</dbReference>
<dbReference type="InterPro" id="IPR021109">
    <property type="entry name" value="Peptidase_aspartic_dom_sf"/>
</dbReference>
<name>A0ABD3LKQ9_EUCGL</name>
<evidence type="ECO:0000256" key="6">
    <source>
        <dbReference type="PIRSR" id="PIRSR601461-1"/>
    </source>
</evidence>
<keyword evidence="4" id="KW-0378">Hydrolase</keyword>
<reference evidence="9 10" key="1">
    <citation type="submission" date="2024-11" db="EMBL/GenBank/DDBJ databases">
        <title>Chromosome-level genome assembly of Eucalyptus globulus Labill. provides insights into its genome evolution.</title>
        <authorList>
            <person name="Li X."/>
        </authorList>
    </citation>
    <scope>NUCLEOTIDE SEQUENCE [LARGE SCALE GENOMIC DNA]</scope>
    <source>
        <strain evidence="9">CL2024</strain>
        <tissue evidence="9">Fresh tender leaves</tissue>
    </source>
</reference>
<dbReference type="Gene3D" id="2.40.70.10">
    <property type="entry name" value="Acid Proteases"/>
    <property type="match status" value="2"/>
</dbReference>
<evidence type="ECO:0000256" key="7">
    <source>
        <dbReference type="SAM" id="SignalP"/>
    </source>
</evidence>
<keyword evidence="3" id="KW-0064">Aspartyl protease</keyword>
<feature type="domain" description="Peptidase A1" evidence="8">
    <location>
        <begin position="88"/>
        <end position="442"/>
    </location>
</feature>
<dbReference type="PANTHER" id="PTHR13683">
    <property type="entry name" value="ASPARTYL PROTEASES"/>
    <property type="match status" value="1"/>
</dbReference>
<keyword evidence="5" id="KW-0325">Glycoprotein</keyword>
<dbReference type="AlphaFoldDB" id="A0ABD3LKQ9"/>
<dbReference type="Pfam" id="PF14541">
    <property type="entry name" value="TAXi_C"/>
    <property type="match status" value="1"/>
</dbReference>
<comment type="similarity">
    <text evidence="1">Belongs to the peptidase A1 family.</text>
</comment>
<feature type="active site" evidence="6">
    <location>
        <position position="323"/>
    </location>
</feature>
<evidence type="ECO:0000256" key="4">
    <source>
        <dbReference type="ARBA" id="ARBA00022801"/>
    </source>
</evidence>
<dbReference type="CDD" id="cd05476">
    <property type="entry name" value="pepsin_A_like_plant"/>
    <property type="match status" value="1"/>
</dbReference>
<dbReference type="FunFam" id="2.40.70.10:FF:000018">
    <property type="entry name" value="Aspartic proteinase-like protein 2"/>
    <property type="match status" value="1"/>
</dbReference>
<feature type="signal peptide" evidence="7">
    <location>
        <begin position="1"/>
        <end position="26"/>
    </location>
</feature>
<evidence type="ECO:0000256" key="1">
    <source>
        <dbReference type="ARBA" id="ARBA00007447"/>
    </source>
</evidence>
<dbReference type="InterPro" id="IPR032799">
    <property type="entry name" value="TAXi_C"/>
</dbReference>
<keyword evidence="7" id="KW-0732">Signal</keyword>
<feature type="chain" id="PRO_5044746466" description="Peptidase A1 domain-containing protein" evidence="7">
    <location>
        <begin position="27"/>
        <end position="507"/>
    </location>
</feature>
<dbReference type="PROSITE" id="PS51767">
    <property type="entry name" value="PEPTIDASE_A1"/>
    <property type="match status" value="1"/>
</dbReference>
<evidence type="ECO:0000259" key="8">
    <source>
        <dbReference type="PROSITE" id="PS51767"/>
    </source>
</evidence>
<dbReference type="Pfam" id="PF14543">
    <property type="entry name" value="TAXi_N"/>
    <property type="match status" value="1"/>
</dbReference>
<dbReference type="Proteomes" id="UP001634007">
    <property type="component" value="Unassembled WGS sequence"/>
</dbReference>
<keyword evidence="10" id="KW-1185">Reference proteome</keyword>
<proteinExistence type="inferred from homology"/>
<dbReference type="InterPro" id="IPR032861">
    <property type="entry name" value="TAXi_N"/>
</dbReference>
<gene>
    <name evidence="9" type="ORF">ACJRO7_013095</name>
</gene>
<accession>A0ABD3LKQ9</accession>